<evidence type="ECO:0000256" key="1">
    <source>
        <dbReference type="SAM" id="Phobius"/>
    </source>
</evidence>
<evidence type="ECO:0000313" key="4">
    <source>
        <dbReference type="Proteomes" id="UP000321222"/>
    </source>
</evidence>
<reference evidence="3 4" key="1">
    <citation type="submission" date="2019-08" db="EMBL/GenBank/DDBJ databases">
        <title>Flavobacterium alkalisoli sp. nov., isolated from rhizosphere soil of Suaeda salsa.</title>
        <authorList>
            <person name="Sun J.-Q."/>
            <person name="Xu L."/>
        </authorList>
    </citation>
    <scope>NUCLEOTIDE SEQUENCE [LARGE SCALE GENOMIC DNA]</scope>
    <source>
        <strain evidence="3 4">XS-5</strain>
    </source>
</reference>
<name>A0A5B9FQM7_9FLAO</name>
<dbReference type="InterPro" id="IPR009589">
    <property type="entry name" value="PH_YyaB-like"/>
</dbReference>
<evidence type="ECO:0000259" key="2">
    <source>
        <dbReference type="Pfam" id="PF06713"/>
    </source>
</evidence>
<dbReference type="RefSeq" id="WP_147581801.1">
    <property type="nucleotide sequence ID" value="NZ_CP042831.1"/>
</dbReference>
<evidence type="ECO:0000313" key="3">
    <source>
        <dbReference type="EMBL" id="QEE48306.1"/>
    </source>
</evidence>
<keyword evidence="4" id="KW-1185">Reference proteome</keyword>
<dbReference type="EMBL" id="CP042831">
    <property type="protein sequence ID" value="QEE48306.1"/>
    <property type="molecule type" value="Genomic_DNA"/>
</dbReference>
<keyword evidence="1" id="KW-0812">Transmembrane</keyword>
<organism evidence="3 4">
    <name type="scientific">Flavobacterium alkalisoli</name>
    <dbReference type="NCBI Taxonomy" id="2602769"/>
    <lineage>
        <taxon>Bacteria</taxon>
        <taxon>Pseudomonadati</taxon>
        <taxon>Bacteroidota</taxon>
        <taxon>Flavobacteriia</taxon>
        <taxon>Flavobacteriales</taxon>
        <taxon>Flavobacteriaceae</taxon>
        <taxon>Flavobacterium</taxon>
    </lineage>
</organism>
<dbReference type="Proteomes" id="UP000321222">
    <property type="component" value="Chromosome"/>
</dbReference>
<dbReference type="Pfam" id="PF06713">
    <property type="entry name" value="bPH_4"/>
    <property type="match status" value="1"/>
</dbReference>
<dbReference type="KEGG" id="fak:FUA48_01550"/>
<protein>
    <recommendedName>
        <fullName evidence="2">Uncharacterized protein YyaB-like PH domain-containing protein</fullName>
    </recommendedName>
</protein>
<gene>
    <name evidence="3" type="ORF">FUA48_01550</name>
</gene>
<keyword evidence="1" id="KW-0472">Membrane</keyword>
<sequence>MKFRSRKNIFSYLIFAFTAAIIIFACTQGYQEEGFSLSIIPLYIISLIILVFLGGMATTHYIVTPSHIIYKCGFINGKIEINNIHEIVKGKTMYVGFKPALATKGLIIKYNKFDDIYISPETNDTFIEAVLKINPGIKITPHL</sequence>
<feature type="domain" description="Uncharacterized protein YyaB-like PH" evidence="2">
    <location>
        <begin position="59"/>
        <end position="134"/>
    </location>
</feature>
<dbReference type="AlphaFoldDB" id="A0A5B9FQM7"/>
<feature type="transmembrane region" description="Helical" evidence="1">
    <location>
        <begin position="42"/>
        <end position="63"/>
    </location>
</feature>
<accession>A0A5B9FQM7</accession>
<dbReference type="GO" id="GO:0030153">
    <property type="term" value="P:bacteriocin immunity"/>
    <property type="evidence" value="ECO:0007669"/>
    <property type="project" value="InterPro"/>
</dbReference>
<dbReference type="OrthoDB" id="1437824at2"/>
<feature type="transmembrane region" description="Helical" evidence="1">
    <location>
        <begin position="12"/>
        <end position="30"/>
    </location>
</feature>
<dbReference type="PROSITE" id="PS51257">
    <property type="entry name" value="PROKAR_LIPOPROTEIN"/>
    <property type="match status" value="1"/>
</dbReference>
<keyword evidence="1" id="KW-1133">Transmembrane helix</keyword>
<proteinExistence type="predicted"/>